<sequence>MNTDEAIYSMISQRVKKRKKEKGYQNIDVIFSDPNVVTNIVNNKRYKKNPYLLTRTYAKNITKNLFFESSYTLIWGNEQERESYFGKLFFVGIDYLIQKYPAIVELSLCYYVPFAYQLALQEWKSNYGNGIDLLLPKFEYFNSEDQKLLATQVLYNHYKGEFSKEHFEYFKERYTTKLEKHLKLFFETKLLTILEKGDLFNRGKQFYKLISDSLTLATDMTFDALPDFESTSDYRPQFDFAKSTDTFIQSLIDYQAQLEGEVKLVDNVSRWHVDLLYKKKENR</sequence>
<gene>
    <name evidence="1" type="ORF">FH692_04615</name>
</gene>
<dbReference type="EMBL" id="VIEK01000005">
    <property type="protein sequence ID" value="TQE88950.1"/>
    <property type="molecule type" value="Genomic_DNA"/>
</dbReference>
<accession>A0A540UWS5</accession>
<dbReference type="Proteomes" id="UP000315224">
    <property type="component" value="Unassembled WGS sequence"/>
</dbReference>
<dbReference type="AlphaFoldDB" id="A0A540UWS5"/>
<name>A0A540UWS5_STRSU</name>
<organism evidence="1 2">
    <name type="scientific">Streptococcus suis</name>
    <dbReference type="NCBI Taxonomy" id="1307"/>
    <lineage>
        <taxon>Bacteria</taxon>
        <taxon>Bacillati</taxon>
        <taxon>Bacillota</taxon>
        <taxon>Bacilli</taxon>
        <taxon>Lactobacillales</taxon>
        <taxon>Streptococcaceae</taxon>
        <taxon>Streptococcus</taxon>
    </lineage>
</organism>
<evidence type="ECO:0000313" key="1">
    <source>
        <dbReference type="EMBL" id="TQE88950.1"/>
    </source>
</evidence>
<comment type="caution">
    <text evidence="1">The sequence shown here is derived from an EMBL/GenBank/DDBJ whole genome shotgun (WGS) entry which is preliminary data.</text>
</comment>
<dbReference type="RefSeq" id="WP_044771987.1">
    <property type="nucleotide sequence ID" value="NZ_CEEA01000005.1"/>
</dbReference>
<proteinExistence type="predicted"/>
<evidence type="ECO:0000313" key="2">
    <source>
        <dbReference type="Proteomes" id="UP000315224"/>
    </source>
</evidence>
<protein>
    <submittedName>
        <fullName evidence="1">Uncharacterized protein</fullName>
    </submittedName>
</protein>
<reference evidence="1 2" key="1">
    <citation type="submission" date="2019-06" db="EMBL/GenBank/DDBJ databases">
        <title>Comprehensive assessment of Oxford Nanopore MinION sequencing for bacterial characterization and routine diagnosis.</title>
        <authorList>
            <person name="Tan S."/>
            <person name="Dvorak C.M.T."/>
            <person name="Gebhart C."/>
            <person name="Estrada A."/>
            <person name="Marthaler D.G."/>
            <person name="Murtaugh M.P."/>
        </authorList>
    </citation>
    <scope>NUCLEOTIDE SEQUENCE [LARGE SCALE GENOMIC DNA]</scope>
    <source>
        <strain evidence="1 2">2017UMN1435.21</strain>
    </source>
</reference>